<reference evidence="8" key="1">
    <citation type="submission" date="2021-01" db="EMBL/GenBank/DDBJ databases">
        <authorList>
            <person name="Corre E."/>
            <person name="Pelletier E."/>
            <person name="Niang G."/>
            <person name="Scheremetjew M."/>
            <person name="Finn R."/>
            <person name="Kale V."/>
            <person name="Holt S."/>
            <person name="Cochrane G."/>
            <person name="Meng A."/>
            <person name="Brown T."/>
            <person name="Cohen L."/>
        </authorList>
    </citation>
    <scope>NUCLEOTIDE SEQUENCE</scope>
    <source>
        <strain evidence="8">CCMP1452</strain>
    </source>
</reference>
<feature type="transmembrane region" description="Helical" evidence="7">
    <location>
        <begin position="183"/>
        <end position="206"/>
    </location>
</feature>
<dbReference type="PANTHER" id="PTHR12300:SF161">
    <property type="entry name" value="RECEPTOR EXPRESSION-ENHANCING PROTEIN"/>
    <property type="match status" value="1"/>
</dbReference>
<name>A0A7S2R7C4_9STRA</name>
<sequence length="370" mass="42422">MNSTATETVSEENDWTVGKTVVCTCIVLFWVLIYLSMHKLRRNGGRNVWYHVGYFTAVALIIYLLPNDLALDAFNPITITLVCTLYPIYESIRAVCTVDTDDDTSMLQYWIAQGILSFASAWVNDVTNDHPLVRQYWFECLFFYYVWLLLPFTDGAALLYDCVTEPFIVPLIAPYAKKMSNALNAIVTAFINAFHLWFVWFAFFFLSPNLKSIIAICIGTVYPFMASIIAVSTPQGDDDTYWLTYWSCYGILYLIMGFFEHWLKRVPGFYIMYILATIYLMLPMFKGADAIFRSILVPLSGQTEMLMLRDASILRMELESKIPESRRAQVLDAVSKTFGADNSKMPSVRRRPNYGDKSDYGAIEEKEIIV</sequence>
<feature type="transmembrane region" description="Helical" evidence="7">
    <location>
        <begin position="269"/>
        <end position="285"/>
    </location>
</feature>
<proteinExistence type="inferred from homology"/>
<organism evidence="8">
    <name type="scientific">Eucampia antarctica</name>
    <dbReference type="NCBI Taxonomy" id="49252"/>
    <lineage>
        <taxon>Eukaryota</taxon>
        <taxon>Sar</taxon>
        <taxon>Stramenopiles</taxon>
        <taxon>Ochrophyta</taxon>
        <taxon>Bacillariophyta</taxon>
        <taxon>Mediophyceae</taxon>
        <taxon>Biddulphiophycidae</taxon>
        <taxon>Hemiaulales</taxon>
        <taxon>Hemiaulaceae</taxon>
        <taxon>Eucampia</taxon>
    </lineage>
</organism>
<gene>
    <name evidence="8" type="ORF">EANT1437_LOCUS4645</name>
</gene>
<comment type="subcellular location">
    <subcellularLocation>
        <location evidence="1 6">Membrane</location>
        <topology evidence="1 6">Multi-pass membrane protein</topology>
    </subcellularLocation>
</comment>
<evidence type="ECO:0000256" key="3">
    <source>
        <dbReference type="ARBA" id="ARBA00022692"/>
    </source>
</evidence>
<dbReference type="Pfam" id="PF03134">
    <property type="entry name" value="TB2_DP1_HVA22"/>
    <property type="match status" value="2"/>
</dbReference>
<feature type="transmembrane region" description="Helical" evidence="7">
    <location>
        <begin position="212"/>
        <end position="231"/>
    </location>
</feature>
<dbReference type="EMBL" id="HBHI01009028">
    <property type="protein sequence ID" value="CAD9662774.1"/>
    <property type="molecule type" value="Transcribed_RNA"/>
</dbReference>
<evidence type="ECO:0008006" key="9">
    <source>
        <dbReference type="Google" id="ProtNLM"/>
    </source>
</evidence>
<feature type="transmembrane region" description="Helical" evidence="7">
    <location>
        <begin position="136"/>
        <end position="152"/>
    </location>
</feature>
<feature type="transmembrane region" description="Helical" evidence="7">
    <location>
        <begin position="107"/>
        <end position="124"/>
    </location>
</feature>
<evidence type="ECO:0000256" key="5">
    <source>
        <dbReference type="ARBA" id="ARBA00023136"/>
    </source>
</evidence>
<dbReference type="GO" id="GO:0016020">
    <property type="term" value="C:membrane"/>
    <property type="evidence" value="ECO:0007669"/>
    <property type="project" value="UniProtKB-SubCell"/>
</dbReference>
<feature type="transmembrane region" description="Helical" evidence="7">
    <location>
        <begin position="48"/>
        <end position="66"/>
    </location>
</feature>
<dbReference type="AlphaFoldDB" id="A0A7S2R7C4"/>
<protein>
    <recommendedName>
        <fullName evidence="9">Receptor expression-enhancing protein</fullName>
    </recommendedName>
</protein>
<feature type="transmembrane region" description="Helical" evidence="7">
    <location>
        <begin position="15"/>
        <end position="36"/>
    </location>
</feature>
<keyword evidence="3 7" id="KW-0812">Transmembrane</keyword>
<dbReference type="PANTHER" id="PTHR12300">
    <property type="entry name" value="HVA22-LIKE PROTEINS"/>
    <property type="match status" value="1"/>
</dbReference>
<evidence type="ECO:0000256" key="7">
    <source>
        <dbReference type="SAM" id="Phobius"/>
    </source>
</evidence>
<evidence type="ECO:0000256" key="4">
    <source>
        <dbReference type="ARBA" id="ARBA00022989"/>
    </source>
</evidence>
<evidence type="ECO:0000256" key="2">
    <source>
        <dbReference type="ARBA" id="ARBA00008573"/>
    </source>
</evidence>
<evidence type="ECO:0000256" key="1">
    <source>
        <dbReference type="ARBA" id="ARBA00004141"/>
    </source>
</evidence>
<evidence type="ECO:0000313" key="8">
    <source>
        <dbReference type="EMBL" id="CAD9662774.1"/>
    </source>
</evidence>
<feature type="transmembrane region" description="Helical" evidence="7">
    <location>
        <begin position="243"/>
        <end position="263"/>
    </location>
</feature>
<evidence type="ECO:0000256" key="6">
    <source>
        <dbReference type="RuleBase" id="RU362006"/>
    </source>
</evidence>
<comment type="similarity">
    <text evidence="2 6">Belongs to the DP1 family.</text>
</comment>
<keyword evidence="5 7" id="KW-0472">Membrane</keyword>
<keyword evidence="4 7" id="KW-1133">Transmembrane helix</keyword>
<accession>A0A7S2R7C4</accession>
<dbReference type="InterPro" id="IPR004345">
    <property type="entry name" value="TB2_DP1_HVA22"/>
</dbReference>